<gene>
    <name evidence="1" type="ORF">MNBD_PLANCTO03-182</name>
</gene>
<name>A0A3B1DJC3_9ZZZZ</name>
<organism evidence="1">
    <name type="scientific">hydrothermal vent metagenome</name>
    <dbReference type="NCBI Taxonomy" id="652676"/>
    <lineage>
        <taxon>unclassified sequences</taxon>
        <taxon>metagenomes</taxon>
        <taxon>ecological metagenomes</taxon>
    </lineage>
</organism>
<proteinExistence type="predicted"/>
<evidence type="ECO:0000313" key="1">
    <source>
        <dbReference type="EMBL" id="VAX42846.1"/>
    </source>
</evidence>
<dbReference type="EMBL" id="UOGK01000767">
    <property type="protein sequence ID" value="VAX42846.1"/>
    <property type="molecule type" value="Genomic_DNA"/>
</dbReference>
<sequence length="96" mass="9927">MSSRMPQQIAVAFALSAFAVSIAVGLINAVPATTVLLRSIVVLLVSATIGRMLGRVALVAMNEHLTTTTKNNPIPEAIHIPTAPTPGGVGEVEIID</sequence>
<accession>A0A3B1DJC3</accession>
<dbReference type="AlphaFoldDB" id="A0A3B1DJC3"/>
<protein>
    <submittedName>
        <fullName evidence="1">Uncharacterized protein</fullName>
    </submittedName>
</protein>
<reference evidence="1" key="1">
    <citation type="submission" date="2018-06" db="EMBL/GenBank/DDBJ databases">
        <authorList>
            <person name="Zhirakovskaya E."/>
        </authorList>
    </citation>
    <scope>NUCLEOTIDE SEQUENCE</scope>
</reference>